<keyword evidence="1" id="KW-0378">Hydrolase</keyword>
<reference evidence="1" key="1">
    <citation type="submission" date="2011-11" db="EMBL/GenBank/DDBJ databases">
        <title>Complete genome sequence of Candidatus Mycoplasma haemominutum.</title>
        <authorList>
            <person name="Barker E.N."/>
            <person name="Darby A.C."/>
            <person name="Helps C.R."/>
            <person name="Peters I.R."/>
            <person name="Hughes M.A."/>
            <person name="Radford A.D."/>
            <person name="Novacco M."/>
            <person name="Boretti F."/>
            <person name="Hofmann-Lehmann R."/>
            <person name="Tasker S."/>
        </authorList>
    </citation>
    <scope>NUCLEOTIDE SEQUENCE</scope>
    <source>
        <strain evidence="1">Birmingham 1</strain>
    </source>
</reference>
<proteinExistence type="predicted"/>
<evidence type="ECO:0000313" key="1">
    <source>
        <dbReference type="EMBL" id="CCE66575.1"/>
    </source>
</evidence>
<dbReference type="InterPro" id="IPR003607">
    <property type="entry name" value="HD/PDEase_dom"/>
</dbReference>
<dbReference type="CDD" id="cd00077">
    <property type="entry name" value="HDc"/>
    <property type="match status" value="1"/>
</dbReference>
<dbReference type="SUPFAM" id="SSF109604">
    <property type="entry name" value="HD-domain/PDEase-like"/>
    <property type="match status" value="1"/>
</dbReference>
<name>G8C2M7_9MOLU</name>
<dbReference type="HOGENOM" id="CLU_735340_0_0_14"/>
<dbReference type="KEGG" id="mhb:MHM_00570"/>
<dbReference type="EMBL" id="HE613254">
    <property type="protein sequence ID" value="CCE66575.1"/>
    <property type="molecule type" value="Genomic_DNA"/>
</dbReference>
<dbReference type="RefSeq" id="WP_015511440.1">
    <property type="nucleotide sequence ID" value="NC_021007.1"/>
</dbReference>
<dbReference type="InterPro" id="IPR006675">
    <property type="entry name" value="HDIG_dom"/>
</dbReference>
<dbReference type="Gene3D" id="1.10.3210.10">
    <property type="entry name" value="Hypothetical protein af1432"/>
    <property type="match status" value="1"/>
</dbReference>
<dbReference type="GO" id="GO:0016787">
    <property type="term" value="F:hydrolase activity"/>
    <property type="evidence" value="ECO:0007669"/>
    <property type="project" value="UniProtKB-KW"/>
</dbReference>
<sequence>MDNTKLSNSETEELLTKFSKKMIHILIKYKPPKLFTGCYVELDLVQGKFFGEKTIGQLVGKSGERKEEFFALTGIKPHIEDSKEKPLLILSKYNVREIKLASLLGKRFRSSKSWSSSSIHKHFQQLSKQLSEEEDTVGFRELESFDVELASTSLKNAVGKMSNENYSDSQTLLEHAKEVASESVKAATMLAFDTKKVRKLAFYHDIGKVFLPYYLHDSNKVFEFMPELADAEIKECIETHHSSLLSFENPNIALISLVNKLISQSHFLKNYPISENIHNLLGNIKTQLDELLSQEKLLKSYSYLSAQTIWLILNLSSSSLLVEEEWTSFISSIKECVSKQLSISETLKDTEEESKLTISIYCLPGENLKPSITKLRFNLNQIKPSI</sequence>
<protein>
    <submittedName>
        <fullName evidence="1">Phosphohydrolase</fullName>
    </submittedName>
</protein>
<gene>
    <name evidence="1" type="ORF">MHM_00570</name>
</gene>
<dbReference type="PATRIC" id="fig|1116213.3.peg.56"/>
<accession>G8C2M7</accession>
<dbReference type="NCBIfam" id="TIGR00277">
    <property type="entry name" value="HDIG"/>
    <property type="match status" value="1"/>
</dbReference>
<reference evidence="1" key="2">
    <citation type="submission" date="2011-11" db="EMBL/GenBank/DDBJ databases">
        <authorList>
            <person name="Barker E."/>
        </authorList>
    </citation>
    <scope>NUCLEOTIDE SEQUENCE</scope>
    <source>
        <strain evidence="1">Birmingham 1</strain>
    </source>
</reference>
<organism evidence="1">
    <name type="scientific">Candidatus Mycoplasma haematominutum 'Birmingham 1'</name>
    <dbReference type="NCBI Taxonomy" id="1116213"/>
    <lineage>
        <taxon>Bacteria</taxon>
        <taxon>Bacillati</taxon>
        <taxon>Mycoplasmatota</taxon>
        <taxon>Mollicutes</taxon>
        <taxon>Mycoplasmataceae</taxon>
        <taxon>Mycoplasma</taxon>
    </lineage>
</organism>
<dbReference type="AlphaFoldDB" id="G8C2M7"/>